<comment type="caution">
    <text evidence="2">The sequence shown here is derived from an EMBL/GenBank/DDBJ whole genome shotgun (WGS) entry which is preliminary data.</text>
</comment>
<dbReference type="Gene3D" id="3.20.20.140">
    <property type="entry name" value="Metal-dependent hydrolases"/>
    <property type="match status" value="1"/>
</dbReference>
<dbReference type="PANTHER" id="PTHR35563:SF2">
    <property type="entry name" value="BARREL METAL-DEPENDENT HYDROLASE, PUTATIVE (AFU_ORTHOLOGUE AFUA_1G16240)-RELATED"/>
    <property type="match status" value="1"/>
</dbReference>
<accession>A0A6N8IRD2</accession>
<evidence type="ECO:0000313" key="3">
    <source>
        <dbReference type="Proteomes" id="UP000469385"/>
    </source>
</evidence>
<keyword evidence="2" id="KW-0378">Hydrolase</keyword>
<sequence>MKDYNYRVRAAQPGDKPVLGAFHGRPGFEVPKDACDCHLHIFGPRERYPLADDRTFAPGLASVEDVVALHDRIGISRLVIVQASPQGFDNACVLDALEQLHGMGRQARAVAVVREATPASELQALHRAGVRGLRVNLQSYGRTDPRGAEQGIRTAAALAAGMGWHVQTYTTLPVIAALRGVIRELPVPLVVDHFGLADPAAGEHQPGLADLLALVQGGHVYVKLSAPYRILDRADGQDGQWLARALIDANPERMLWGTDWPHTGPFPGRPREREGTDPFHPVDDGAQLDIFGRWTSAAERQRILVDNPGRLYDF</sequence>
<evidence type="ECO:0000259" key="1">
    <source>
        <dbReference type="Pfam" id="PF04909"/>
    </source>
</evidence>
<proteinExistence type="predicted"/>
<dbReference type="SUPFAM" id="SSF51556">
    <property type="entry name" value="Metallo-dependent hydrolases"/>
    <property type="match status" value="1"/>
</dbReference>
<dbReference type="GO" id="GO:0016787">
    <property type="term" value="F:hydrolase activity"/>
    <property type="evidence" value="ECO:0007669"/>
    <property type="project" value="UniProtKB-KW"/>
</dbReference>
<gene>
    <name evidence="2" type="ORF">GON04_05065</name>
</gene>
<dbReference type="AlphaFoldDB" id="A0A6N8IRD2"/>
<dbReference type="PANTHER" id="PTHR35563">
    <property type="entry name" value="BARREL METAL-DEPENDENT HYDROLASE, PUTATIVE (AFU_ORTHOLOGUE AFUA_1G16240)-RELATED"/>
    <property type="match status" value="1"/>
</dbReference>
<dbReference type="InterPro" id="IPR052358">
    <property type="entry name" value="Aro_Compnd_Degr_Hydrolases"/>
</dbReference>
<organism evidence="2 3">
    <name type="scientific">Ramlibacter pinisoli</name>
    <dbReference type="NCBI Taxonomy" id="2682844"/>
    <lineage>
        <taxon>Bacteria</taxon>
        <taxon>Pseudomonadati</taxon>
        <taxon>Pseudomonadota</taxon>
        <taxon>Betaproteobacteria</taxon>
        <taxon>Burkholderiales</taxon>
        <taxon>Comamonadaceae</taxon>
        <taxon>Ramlibacter</taxon>
    </lineage>
</organism>
<dbReference type="InterPro" id="IPR006680">
    <property type="entry name" value="Amidohydro-rel"/>
</dbReference>
<keyword evidence="3" id="KW-1185">Reference proteome</keyword>
<dbReference type="EMBL" id="WSEL01000003">
    <property type="protein sequence ID" value="MVQ28800.1"/>
    <property type="molecule type" value="Genomic_DNA"/>
</dbReference>
<protein>
    <submittedName>
        <fullName evidence="2">Amidohydrolase family protein</fullName>
    </submittedName>
</protein>
<feature type="domain" description="Amidohydrolase-related" evidence="1">
    <location>
        <begin position="35"/>
        <end position="314"/>
    </location>
</feature>
<dbReference type="Pfam" id="PF04909">
    <property type="entry name" value="Amidohydro_2"/>
    <property type="match status" value="1"/>
</dbReference>
<name>A0A6N8IRD2_9BURK</name>
<reference evidence="2 3" key="1">
    <citation type="submission" date="2019-12" db="EMBL/GenBank/DDBJ databases">
        <authorList>
            <person name="Huq M.A."/>
        </authorList>
    </citation>
    <scope>NUCLEOTIDE SEQUENCE [LARGE SCALE GENOMIC DNA]</scope>
    <source>
        <strain evidence="2 3">MAH-25</strain>
    </source>
</reference>
<dbReference type="RefSeq" id="WP_157396864.1">
    <property type="nucleotide sequence ID" value="NZ_WSEL01000003.1"/>
</dbReference>
<dbReference type="InterPro" id="IPR032466">
    <property type="entry name" value="Metal_Hydrolase"/>
</dbReference>
<evidence type="ECO:0000313" key="2">
    <source>
        <dbReference type="EMBL" id="MVQ28800.1"/>
    </source>
</evidence>
<dbReference type="Proteomes" id="UP000469385">
    <property type="component" value="Unassembled WGS sequence"/>
</dbReference>